<evidence type="ECO:0000313" key="11">
    <source>
        <dbReference type="Proteomes" id="UP000235145"/>
    </source>
</evidence>
<dbReference type="GO" id="GO:0015743">
    <property type="term" value="P:malate transport"/>
    <property type="evidence" value="ECO:0007669"/>
    <property type="project" value="InterPro"/>
</dbReference>
<dbReference type="GO" id="GO:0034220">
    <property type="term" value="P:monoatomic ion transmembrane transport"/>
    <property type="evidence" value="ECO:0007669"/>
    <property type="project" value="UniProtKB-KW"/>
</dbReference>
<keyword evidence="6" id="KW-0406">Ion transport</keyword>
<organism evidence="10 11">
    <name type="scientific">Lactuca sativa</name>
    <name type="common">Garden lettuce</name>
    <dbReference type="NCBI Taxonomy" id="4236"/>
    <lineage>
        <taxon>Eukaryota</taxon>
        <taxon>Viridiplantae</taxon>
        <taxon>Streptophyta</taxon>
        <taxon>Embryophyta</taxon>
        <taxon>Tracheophyta</taxon>
        <taxon>Spermatophyta</taxon>
        <taxon>Magnoliopsida</taxon>
        <taxon>eudicotyledons</taxon>
        <taxon>Gunneridae</taxon>
        <taxon>Pentapetalae</taxon>
        <taxon>asterids</taxon>
        <taxon>campanulids</taxon>
        <taxon>Asterales</taxon>
        <taxon>Asteraceae</taxon>
        <taxon>Cichorioideae</taxon>
        <taxon>Cichorieae</taxon>
        <taxon>Lactucinae</taxon>
        <taxon>Lactuca</taxon>
    </lineage>
</organism>
<feature type="transmembrane region" description="Helical" evidence="9">
    <location>
        <begin position="108"/>
        <end position="129"/>
    </location>
</feature>
<accession>A0A9R1V4A8</accession>
<evidence type="ECO:0000256" key="4">
    <source>
        <dbReference type="ARBA" id="ARBA00022692"/>
    </source>
</evidence>
<evidence type="ECO:0000313" key="10">
    <source>
        <dbReference type="EMBL" id="KAJ0197993.1"/>
    </source>
</evidence>
<keyword evidence="4 9" id="KW-0812">Transmembrane</keyword>
<keyword evidence="11" id="KW-1185">Reference proteome</keyword>
<evidence type="ECO:0000256" key="3">
    <source>
        <dbReference type="ARBA" id="ARBA00022448"/>
    </source>
</evidence>
<evidence type="ECO:0000256" key="5">
    <source>
        <dbReference type="ARBA" id="ARBA00022989"/>
    </source>
</evidence>
<sequence length="130" mass="13922">MATWLEMAGASKSNNGGVAHVEWKVNVGKSSSDDGLVAEEAGVGVAKRMHGQIMQCLVKIGVFFDKAREIAATEPKKVIHCVKVGIALSLVSLLYYMRPLYDGVGGNAMWAVMTVVVALEYSVGMQIHVV</sequence>
<name>A0A9R1V4A8_LACSA</name>
<dbReference type="AlphaFoldDB" id="A0A9R1V4A8"/>
<gene>
    <name evidence="10" type="ORF">LSAT_V11C700342720</name>
</gene>
<dbReference type="Pfam" id="PF11744">
    <property type="entry name" value="ALMT"/>
    <property type="match status" value="1"/>
</dbReference>
<evidence type="ECO:0000256" key="7">
    <source>
        <dbReference type="ARBA" id="ARBA00023136"/>
    </source>
</evidence>
<evidence type="ECO:0000256" key="9">
    <source>
        <dbReference type="SAM" id="Phobius"/>
    </source>
</evidence>
<keyword evidence="3" id="KW-0813">Transport</keyword>
<proteinExistence type="inferred from homology"/>
<evidence type="ECO:0000256" key="1">
    <source>
        <dbReference type="ARBA" id="ARBA00004141"/>
    </source>
</evidence>
<dbReference type="GO" id="GO:0016020">
    <property type="term" value="C:membrane"/>
    <property type="evidence" value="ECO:0007669"/>
    <property type="project" value="UniProtKB-SubCell"/>
</dbReference>
<comment type="subcellular location">
    <subcellularLocation>
        <location evidence="1">Membrane</location>
        <topology evidence="1">Multi-pass membrane protein</topology>
    </subcellularLocation>
</comment>
<dbReference type="InterPro" id="IPR020966">
    <property type="entry name" value="ALMT"/>
</dbReference>
<evidence type="ECO:0000256" key="2">
    <source>
        <dbReference type="ARBA" id="ARBA00007079"/>
    </source>
</evidence>
<keyword evidence="7 9" id="KW-0472">Membrane</keyword>
<evidence type="ECO:0000256" key="8">
    <source>
        <dbReference type="ARBA" id="ARBA00023303"/>
    </source>
</evidence>
<dbReference type="PANTHER" id="PTHR31086">
    <property type="entry name" value="ALUMINUM-ACTIVATED MALATE TRANSPORTER 10"/>
    <property type="match status" value="1"/>
</dbReference>
<reference evidence="10 11" key="1">
    <citation type="journal article" date="2017" name="Nat. Commun.">
        <title>Genome assembly with in vitro proximity ligation data and whole-genome triplication in lettuce.</title>
        <authorList>
            <person name="Reyes-Chin-Wo S."/>
            <person name="Wang Z."/>
            <person name="Yang X."/>
            <person name="Kozik A."/>
            <person name="Arikit S."/>
            <person name="Song C."/>
            <person name="Xia L."/>
            <person name="Froenicke L."/>
            <person name="Lavelle D.O."/>
            <person name="Truco M.J."/>
            <person name="Xia R."/>
            <person name="Zhu S."/>
            <person name="Xu C."/>
            <person name="Xu H."/>
            <person name="Xu X."/>
            <person name="Cox K."/>
            <person name="Korf I."/>
            <person name="Meyers B.C."/>
            <person name="Michelmore R.W."/>
        </authorList>
    </citation>
    <scope>NUCLEOTIDE SEQUENCE [LARGE SCALE GENOMIC DNA]</scope>
    <source>
        <strain evidence="11">cv. Salinas</strain>
        <tissue evidence="10">Seedlings</tissue>
    </source>
</reference>
<protein>
    <recommendedName>
        <fullName evidence="12">Aluminum-activated malate transporter</fullName>
    </recommendedName>
</protein>
<dbReference type="EMBL" id="NBSK02000007">
    <property type="protein sequence ID" value="KAJ0197993.1"/>
    <property type="molecule type" value="Genomic_DNA"/>
</dbReference>
<keyword evidence="5 9" id="KW-1133">Transmembrane helix</keyword>
<feature type="transmembrane region" description="Helical" evidence="9">
    <location>
        <begin position="78"/>
        <end position="96"/>
    </location>
</feature>
<dbReference type="Proteomes" id="UP000235145">
    <property type="component" value="Unassembled WGS sequence"/>
</dbReference>
<comment type="caution">
    <text evidence="10">The sequence shown here is derived from an EMBL/GenBank/DDBJ whole genome shotgun (WGS) entry which is preliminary data.</text>
</comment>
<evidence type="ECO:0000256" key="6">
    <source>
        <dbReference type="ARBA" id="ARBA00023065"/>
    </source>
</evidence>
<evidence type="ECO:0008006" key="12">
    <source>
        <dbReference type="Google" id="ProtNLM"/>
    </source>
</evidence>
<keyword evidence="8" id="KW-0407">Ion channel</keyword>
<comment type="similarity">
    <text evidence="2">Belongs to the aromatic acid exporter (TC 2.A.85) family.</text>
</comment>